<dbReference type="AlphaFoldDB" id="A0A835M4V9"/>
<evidence type="ECO:0000256" key="1">
    <source>
        <dbReference type="SAM" id="MobiDB-lite"/>
    </source>
</evidence>
<dbReference type="Proteomes" id="UP000631114">
    <property type="component" value="Unassembled WGS sequence"/>
</dbReference>
<organism evidence="2 3">
    <name type="scientific">Coptis chinensis</name>
    <dbReference type="NCBI Taxonomy" id="261450"/>
    <lineage>
        <taxon>Eukaryota</taxon>
        <taxon>Viridiplantae</taxon>
        <taxon>Streptophyta</taxon>
        <taxon>Embryophyta</taxon>
        <taxon>Tracheophyta</taxon>
        <taxon>Spermatophyta</taxon>
        <taxon>Magnoliopsida</taxon>
        <taxon>Ranunculales</taxon>
        <taxon>Ranunculaceae</taxon>
        <taxon>Coptidoideae</taxon>
        <taxon>Coptis</taxon>
    </lineage>
</organism>
<gene>
    <name evidence="2" type="ORF">IFM89_006457</name>
</gene>
<dbReference type="PANTHER" id="PTHR36030:SF1">
    <property type="entry name" value="CALMODULIN-BINDING DOMAIN-CONTAINING PROTEIN"/>
    <property type="match status" value="1"/>
</dbReference>
<proteinExistence type="predicted"/>
<comment type="caution">
    <text evidence="2">The sequence shown here is derived from an EMBL/GenBank/DDBJ whole genome shotgun (WGS) entry which is preliminary data.</text>
</comment>
<protein>
    <submittedName>
        <fullName evidence="2">Uncharacterized protein</fullName>
    </submittedName>
</protein>
<feature type="region of interest" description="Disordered" evidence="1">
    <location>
        <begin position="23"/>
        <end position="49"/>
    </location>
</feature>
<evidence type="ECO:0000313" key="2">
    <source>
        <dbReference type="EMBL" id="KAF9619270.1"/>
    </source>
</evidence>
<name>A0A835M4V9_9MAGN</name>
<sequence>MESNRKRKSGFMKGNKLVMSFYRTPPAKPNTSVQYSASKVKPSPPPPTTTVGFLVDQEFVVPSSFVKSDGGRDTKNYVDYNAYYGTGDESVDMKAASYISHVQARFRLERVDSERRNYKDMMHQK</sequence>
<accession>A0A835M4V9</accession>
<dbReference type="PANTHER" id="PTHR36030">
    <property type="entry name" value="CALMODULIN-BINDING DOMAIN-CONTAINING PROTEIN"/>
    <property type="match status" value="1"/>
</dbReference>
<dbReference type="EMBL" id="JADFTS010000002">
    <property type="protein sequence ID" value="KAF9619270.1"/>
    <property type="molecule type" value="Genomic_DNA"/>
</dbReference>
<keyword evidence="3" id="KW-1185">Reference proteome</keyword>
<evidence type="ECO:0000313" key="3">
    <source>
        <dbReference type="Proteomes" id="UP000631114"/>
    </source>
</evidence>
<reference evidence="2 3" key="1">
    <citation type="submission" date="2020-10" db="EMBL/GenBank/DDBJ databases">
        <title>The Coptis chinensis genome and diversification of protoberbering-type alkaloids.</title>
        <authorList>
            <person name="Wang B."/>
            <person name="Shu S."/>
            <person name="Song C."/>
            <person name="Liu Y."/>
        </authorList>
    </citation>
    <scope>NUCLEOTIDE SEQUENCE [LARGE SCALE GENOMIC DNA]</scope>
    <source>
        <strain evidence="2">HL-2020</strain>
        <tissue evidence="2">Leaf</tissue>
    </source>
</reference>
<dbReference type="OrthoDB" id="911847at2759"/>